<keyword evidence="3" id="KW-1185">Reference proteome</keyword>
<reference evidence="2 3" key="1">
    <citation type="journal article" date="2023" name="Arcadia Sci">
        <title>De novo assembly of a long-read Amblyomma americanum tick genome.</title>
        <authorList>
            <person name="Chou S."/>
            <person name="Poskanzer K.E."/>
            <person name="Rollins M."/>
            <person name="Thuy-Boun P.S."/>
        </authorList>
    </citation>
    <scope>NUCLEOTIDE SEQUENCE [LARGE SCALE GENOMIC DNA]</scope>
    <source>
        <strain evidence="2">F_SG_1</strain>
        <tissue evidence="2">Salivary glands</tissue>
    </source>
</reference>
<proteinExistence type="predicted"/>
<gene>
    <name evidence="2" type="ORF">V5799_017306</name>
</gene>
<feature type="compositionally biased region" description="Basic residues" evidence="1">
    <location>
        <begin position="144"/>
        <end position="156"/>
    </location>
</feature>
<evidence type="ECO:0000313" key="3">
    <source>
        <dbReference type="Proteomes" id="UP001321473"/>
    </source>
</evidence>
<evidence type="ECO:0008006" key="4">
    <source>
        <dbReference type="Google" id="ProtNLM"/>
    </source>
</evidence>
<comment type="caution">
    <text evidence="2">The sequence shown here is derived from an EMBL/GenBank/DDBJ whole genome shotgun (WGS) entry which is preliminary data.</text>
</comment>
<dbReference type="EMBL" id="JARKHS020007746">
    <property type="protein sequence ID" value="KAK8781352.1"/>
    <property type="molecule type" value="Genomic_DNA"/>
</dbReference>
<sequence>MVVHDACSGNAGPSGRQCDTPTFRLCTTEDKVYQFYYSEGQCQPLDVDEPGCLVGSNRFEDRDSCNQACGDQDTLDSRCRDEWEVATCAFDHLRYLYYYNPESRVCEMYNFCARSAFRTVHDCERACLQRRPPSDHVHAPTAHQLRRGRRRMHGAA</sequence>
<dbReference type="SUPFAM" id="SSF57362">
    <property type="entry name" value="BPTI-like"/>
    <property type="match status" value="1"/>
</dbReference>
<organism evidence="2 3">
    <name type="scientific">Amblyomma americanum</name>
    <name type="common">Lone star tick</name>
    <dbReference type="NCBI Taxonomy" id="6943"/>
    <lineage>
        <taxon>Eukaryota</taxon>
        <taxon>Metazoa</taxon>
        <taxon>Ecdysozoa</taxon>
        <taxon>Arthropoda</taxon>
        <taxon>Chelicerata</taxon>
        <taxon>Arachnida</taxon>
        <taxon>Acari</taxon>
        <taxon>Parasitiformes</taxon>
        <taxon>Ixodida</taxon>
        <taxon>Ixodoidea</taxon>
        <taxon>Ixodidae</taxon>
        <taxon>Amblyomminae</taxon>
        <taxon>Amblyomma</taxon>
    </lineage>
</organism>
<dbReference type="AlphaFoldDB" id="A0AAQ4F3P2"/>
<dbReference type="Proteomes" id="UP001321473">
    <property type="component" value="Unassembled WGS sequence"/>
</dbReference>
<feature type="region of interest" description="Disordered" evidence="1">
    <location>
        <begin position="134"/>
        <end position="156"/>
    </location>
</feature>
<accession>A0AAQ4F3P2</accession>
<protein>
    <recommendedName>
        <fullName evidence="4">BPTI/Kunitz inhibitor domain-containing protein</fullName>
    </recommendedName>
</protein>
<evidence type="ECO:0000256" key="1">
    <source>
        <dbReference type="SAM" id="MobiDB-lite"/>
    </source>
</evidence>
<evidence type="ECO:0000313" key="2">
    <source>
        <dbReference type="EMBL" id="KAK8781352.1"/>
    </source>
</evidence>
<dbReference type="Gene3D" id="4.10.410.10">
    <property type="entry name" value="Pancreatic trypsin inhibitor Kunitz domain"/>
    <property type="match status" value="1"/>
</dbReference>
<name>A0AAQ4F3P2_AMBAM</name>
<dbReference type="GO" id="GO:0004867">
    <property type="term" value="F:serine-type endopeptidase inhibitor activity"/>
    <property type="evidence" value="ECO:0007669"/>
    <property type="project" value="InterPro"/>
</dbReference>
<dbReference type="InterPro" id="IPR036880">
    <property type="entry name" value="Kunitz_BPTI_sf"/>
</dbReference>